<dbReference type="SUPFAM" id="SSF158472">
    <property type="entry name" value="HAMP domain-like"/>
    <property type="match status" value="1"/>
</dbReference>
<dbReference type="PROSITE" id="PS50111">
    <property type="entry name" value="CHEMOTAXIS_TRANSDUC_2"/>
    <property type="match status" value="1"/>
</dbReference>
<feature type="domain" description="Methyl-accepting transducer" evidence="6">
    <location>
        <begin position="326"/>
        <end position="555"/>
    </location>
</feature>
<dbReference type="Proteomes" id="UP001499951">
    <property type="component" value="Unassembled WGS sequence"/>
</dbReference>
<dbReference type="CDD" id="cd11386">
    <property type="entry name" value="MCP_signal"/>
    <property type="match status" value="1"/>
</dbReference>
<dbReference type="SMART" id="SM00283">
    <property type="entry name" value="MA"/>
    <property type="match status" value="1"/>
</dbReference>
<dbReference type="Gene3D" id="6.10.340.10">
    <property type="match status" value="1"/>
</dbReference>
<keyword evidence="5" id="KW-0812">Transmembrane</keyword>
<feature type="compositionally biased region" description="Low complexity" evidence="4">
    <location>
        <begin position="594"/>
        <end position="611"/>
    </location>
</feature>
<protein>
    <recommendedName>
        <fullName evidence="10">Methyl-accepting chemotaxis protein</fullName>
    </recommendedName>
</protein>
<dbReference type="SUPFAM" id="SSF58104">
    <property type="entry name" value="Methyl-accepting chemotaxis protein (MCP) signaling domain"/>
    <property type="match status" value="1"/>
</dbReference>
<feature type="transmembrane region" description="Helical" evidence="5">
    <location>
        <begin position="191"/>
        <end position="211"/>
    </location>
</feature>
<dbReference type="InterPro" id="IPR003660">
    <property type="entry name" value="HAMP_dom"/>
</dbReference>
<dbReference type="PANTHER" id="PTHR43531:SF11">
    <property type="entry name" value="METHYL-ACCEPTING CHEMOTAXIS PROTEIN 3"/>
    <property type="match status" value="1"/>
</dbReference>
<feature type="domain" description="HAMP" evidence="7">
    <location>
        <begin position="275"/>
        <end position="321"/>
    </location>
</feature>
<dbReference type="SMART" id="SM00304">
    <property type="entry name" value="HAMP"/>
    <property type="match status" value="2"/>
</dbReference>
<keyword evidence="3" id="KW-0807">Transducer</keyword>
<dbReference type="Pfam" id="PF12729">
    <property type="entry name" value="4HB_MCP_1"/>
    <property type="match status" value="1"/>
</dbReference>
<dbReference type="InterPro" id="IPR024478">
    <property type="entry name" value="HlyB_4HB_MCP"/>
</dbReference>
<dbReference type="EMBL" id="BAAADD010000006">
    <property type="protein sequence ID" value="GAA0575466.1"/>
    <property type="molecule type" value="Genomic_DNA"/>
</dbReference>
<reference evidence="8 9" key="1">
    <citation type="journal article" date="2019" name="Int. J. Syst. Evol. Microbiol.">
        <title>The Global Catalogue of Microorganisms (GCM) 10K type strain sequencing project: providing services to taxonomists for standard genome sequencing and annotation.</title>
        <authorList>
            <consortium name="The Broad Institute Genomics Platform"/>
            <consortium name="The Broad Institute Genome Sequencing Center for Infectious Disease"/>
            <person name="Wu L."/>
            <person name="Ma J."/>
        </authorList>
    </citation>
    <scope>NUCLEOTIDE SEQUENCE [LARGE SCALE GENOMIC DNA]</scope>
    <source>
        <strain evidence="8 9">JCM 15089</strain>
    </source>
</reference>
<keyword evidence="9" id="KW-1185">Reference proteome</keyword>
<organism evidence="8 9">
    <name type="scientific">Rhizomicrobium electricum</name>
    <dbReference type="NCBI Taxonomy" id="480070"/>
    <lineage>
        <taxon>Bacteria</taxon>
        <taxon>Pseudomonadati</taxon>
        <taxon>Pseudomonadota</taxon>
        <taxon>Alphaproteobacteria</taxon>
        <taxon>Micropepsales</taxon>
        <taxon>Micropepsaceae</taxon>
        <taxon>Rhizomicrobium</taxon>
    </lineage>
</organism>
<keyword evidence="5" id="KW-1133">Transmembrane helix</keyword>
<accession>A0ABN1EVG8</accession>
<evidence type="ECO:0008006" key="10">
    <source>
        <dbReference type="Google" id="ProtNLM"/>
    </source>
</evidence>
<proteinExistence type="inferred from homology"/>
<feature type="transmembrane region" description="Helical" evidence="5">
    <location>
        <begin position="12"/>
        <end position="34"/>
    </location>
</feature>
<dbReference type="PROSITE" id="PS50885">
    <property type="entry name" value="HAMP"/>
    <property type="match status" value="2"/>
</dbReference>
<dbReference type="RefSeq" id="WP_243851088.1">
    <property type="nucleotide sequence ID" value="NZ_BAAADD010000006.1"/>
</dbReference>
<gene>
    <name evidence="8" type="ORF">GCM10008942_25390</name>
</gene>
<feature type="domain" description="HAMP" evidence="7">
    <location>
        <begin position="212"/>
        <end position="265"/>
    </location>
</feature>
<dbReference type="Pfam" id="PF00672">
    <property type="entry name" value="HAMP"/>
    <property type="match status" value="1"/>
</dbReference>
<dbReference type="Pfam" id="PF00015">
    <property type="entry name" value="MCPsignal"/>
    <property type="match status" value="1"/>
</dbReference>
<dbReference type="CDD" id="cd06225">
    <property type="entry name" value="HAMP"/>
    <property type="match status" value="1"/>
</dbReference>
<feature type="region of interest" description="Disordered" evidence="4">
    <location>
        <begin position="578"/>
        <end position="621"/>
    </location>
</feature>
<name>A0ABN1EVG8_9PROT</name>
<dbReference type="Gene3D" id="1.10.287.950">
    <property type="entry name" value="Methyl-accepting chemotaxis protein"/>
    <property type="match status" value="1"/>
</dbReference>
<evidence type="ECO:0000256" key="5">
    <source>
        <dbReference type="SAM" id="Phobius"/>
    </source>
</evidence>
<evidence type="ECO:0000256" key="2">
    <source>
        <dbReference type="ARBA" id="ARBA00029447"/>
    </source>
</evidence>
<evidence type="ECO:0000259" key="7">
    <source>
        <dbReference type="PROSITE" id="PS50885"/>
    </source>
</evidence>
<dbReference type="InterPro" id="IPR051310">
    <property type="entry name" value="MCP_chemotaxis"/>
</dbReference>
<keyword evidence="5" id="KW-0472">Membrane</keyword>
<evidence type="ECO:0000313" key="8">
    <source>
        <dbReference type="EMBL" id="GAA0575466.1"/>
    </source>
</evidence>
<evidence type="ECO:0000256" key="4">
    <source>
        <dbReference type="SAM" id="MobiDB-lite"/>
    </source>
</evidence>
<comment type="caution">
    <text evidence="8">The sequence shown here is derived from an EMBL/GenBank/DDBJ whole genome shotgun (WGS) entry which is preliminary data.</text>
</comment>
<evidence type="ECO:0000256" key="1">
    <source>
        <dbReference type="ARBA" id="ARBA00022500"/>
    </source>
</evidence>
<dbReference type="InterPro" id="IPR004089">
    <property type="entry name" value="MCPsignal_dom"/>
</dbReference>
<dbReference type="PANTHER" id="PTHR43531">
    <property type="entry name" value="PROTEIN ICFG"/>
    <property type="match status" value="1"/>
</dbReference>
<evidence type="ECO:0000313" key="9">
    <source>
        <dbReference type="Proteomes" id="UP001499951"/>
    </source>
</evidence>
<keyword evidence="1" id="KW-0145">Chemotaxis</keyword>
<evidence type="ECO:0000259" key="6">
    <source>
        <dbReference type="PROSITE" id="PS50111"/>
    </source>
</evidence>
<comment type="similarity">
    <text evidence="2">Belongs to the methyl-accepting chemotaxis (MCP) protein family.</text>
</comment>
<sequence>MRFKDLSVSKKLVGVFAGVLAITAALGVFAIVSLSSLNASSRDVRDNWMPAISSLSRFEYFLTRYRVAEANFVMSTSEDQRATALKDMRGYQSQADEAWNRYMPTADTAVEKAKVEKILAERADYDPMQSKLEDILKSQGKDAAIAYFMGPMKREFGDIIAATDDDVTYNHDSGIASGNRSEATYATARTAILLALVIAIAICIAAGVVLVRGISKPLGAMTEAMGELAAGHLDARVPHADQQDEIGQLAEAMTSFKNQLAAAEHAKDEQTRTIVGSIGTGLEHLAKGNLTHRITADLSGAFATLKHNFNTAMDHLQDTMKNVLGSTRQIADNANEISTAADDLSHRTEEQAASLEETAAALEEITASVKKAASNAHEASNAVGHTKEVAEEGGQIVEAAVKAMDAIAQSSRQITDIIGVIDEIAFQTNLLALNAGVEAARAGEAGKGFAVVASEVRSLAQRSSEAAKQIKALINTSGEHVEDGVKLVGESGEALKRIVEQVAAINALARDSAMAGEQQSTGIEQVNAAVSQMDRVTQQNAAMVEESTAASRNLANETVTLSDLVGFFNVGDTARLPAAAKPTKTPPPRHPQARRAAAGGARVATAAAPLASEPDSDWTEF</sequence>
<evidence type="ECO:0000256" key="3">
    <source>
        <dbReference type="PROSITE-ProRule" id="PRU00284"/>
    </source>
</evidence>